<sequence>FAVITLQDTDEVMVAASDWLSTDKKQCYWPPFKSTEKYLEAVKNNLGPLTEGKPWEMLNVIFHAEYDNVEGRAQSRKFEEMVDLSESFLSTKIPDQCVKDNANELNVCAVPSFNLPLDMEIMLKAKQINKRVNDSLVNTNIMHREIISKINQLNNVSRKKATIGIFGTSGEGKSSLLSAILGEKYLLPSGCFGACTAVVTQVEANLTDSNYIAEIELFSKEEWEKEMEDLFRVLSDESEDRDDELFEIAVEKITALYGADADKKTLEELKKDDKFAEIETLLSVSKKTISVNDINEFMNEVESYIQSESCLGNWYSLLVKSVKIKIPNCRELLEHIVLVDLSGSGDCNKTGDDLWKSKLSDCSFVWIISSINRASTDSGPWGILKHCTEELGPGGECKHINFICTKTDDINPGAYVSVTGKTGKSVQEQIDKFSIIQSDSAYPSSPIQHIENFIKTEETKLTQLLERDIVDMKKLIYSSIQITIQNEITSCYKGMLALKGRFTQK</sequence>
<evidence type="ECO:0000313" key="2">
    <source>
        <dbReference type="EMBL" id="ROL45075.1"/>
    </source>
</evidence>
<evidence type="ECO:0000259" key="1">
    <source>
        <dbReference type="Pfam" id="PF00350"/>
    </source>
</evidence>
<dbReference type="Proteomes" id="UP000281406">
    <property type="component" value="Unassembled WGS sequence"/>
</dbReference>
<feature type="non-terminal residue" evidence="2">
    <location>
        <position position="1"/>
    </location>
</feature>
<dbReference type="PANTHER" id="PTHR47308:SF1">
    <property type="entry name" value="NUCLEAR GTPASE SLIP-GC"/>
    <property type="match status" value="1"/>
</dbReference>
<dbReference type="Gene3D" id="3.40.50.300">
    <property type="entry name" value="P-loop containing nucleotide triphosphate hydrolases"/>
    <property type="match status" value="1"/>
</dbReference>
<dbReference type="PANTHER" id="PTHR47308">
    <property type="entry name" value="NUCLEAR GTPASE SLIP-GC"/>
    <property type="match status" value="1"/>
</dbReference>
<name>A0A3N0YFP1_ANAGA</name>
<proteinExistence type="predicted"/>
<dbReference type="InterPro" id="IPR053082">
    <property type="entry name" value="Nuclear_GTPase_SLIP-GC"/>
</dbReference>
<evidence type="ECO:0000313" key="3">
    <source>
        <dbReference type="Proteomes" id="UP000281406"/>
    </source>
</evidence>
<dbReference type="InterPro" id="IPR045063">
    <property type="entry name" value="Dynamin_N"/>
</dbReference>
<dbReference type="SUPFAM" id="SSF52540">
    <property type="entry name" value="P-loop containing nucleoside triphosphate hydrolases"/>
    <property type="match status" value="1"/>
</dbReference>
<dbReference type="InterPro" id="IPR027417">
    <property type="entry name" value="P-loop_NTPase"/>
</dbReference>
<organism evidence="2 3">
    <name type="scientific">Anabarilius grahami</name>
    <name type="common">Kanglang fish</name>
    <name type="synonym">Barilius grahami</name>
    <dbReference type="NCBI Taxonomy" id="495550"/>
    <lineage>
        <taxon>Eukaryota</taxon>
        <taxon>Metazoa</taxon>
        <taxon>Chordata</taxon>
        <taxon>Craniata</taxon>
        <taxon>Vertebrata</taxon>
        <taxon>Euteleostomi</taxon>
        <taxon>Actinopterygii</taxon>
        <taxon>Neopterygii</taxon>
        <taxon>Teleostei</taxon>
        <taxon>Ostariophysi</taxon>
        <taxon>Cypriniformes</taxon>
        <taxon>Xenocyprididae</taxon>
        <taxon>Xenocypridinae</taxon>
        <taxon>Xenocypridinae incertae sedis</taxon>
        <taxon>Anabarilius</taxon>
    </lineage>
</organism>
<dbReference type="OrthoDB" id="3598281at2759"/>
<protein>
    <submittedName>
        <fullName evidence="2">Nuclear GTPase SLIP-GC</fullName>
    </submittedName>
</protein>
<dbReference type="AlphaFoldDB" id="A0A3N0YFP1"/>
<dbReference type="GO" id="GO:0003924">
    <property type="term" value="F:GTPase activity"/>
    <property type="evidence" value="ECO:0007669"/>
    <property type="project" value="TreeGrafter"/>
</dbReference>
<accession>A0A3N0YFP1</accession>
<feature type="domain" description="Dynamin N-terminal" evidence="1">
    <location>
        <begin position="163"/>
        <end position="376"/>
    </location>
</feature>
<dbReference type="Pfam" id="PF00350">
    <property type="entry name" value="Dynamin_N"/>
    <property type="match status" value="1"/>
</dbReference>
<keyword evidence="3" id="KW-1185">Reference proteome</keyword>
<comment type="caution">
    <text evidence="2">The sequence shown here is derived from an EMBL/GenBank/DDBJ whole genome shotgun (WGS) entry which is preliminary data.</text>
</comment>
<dbReference type="EMBL" id="RJVU01042611">
    <property type="protein sequence ID" value="ROL45075.1"/>
    <property type="molecule type" value="Genomic_DNA"/>
</dbReference>
<reference evidence="2 3" key="1">
    <citation type="submission" date="2018-10" db="EMBL/GenBank/DDBJ databases">
        <title>Genome assembly for a Yunnan-Guizhou Plateau 3E fish, Anabarilius grahami (Regan), and its evolutionary and genetic applications.</title>
        <authorList>
            <person name="Jiang W."/>
        </authorList>
    </citation>
    <scope>NUCLEOTIDE SEQUENCE [LARGE SCALE GENOMIC DNA]</scope>
    <source>
        <strain evidence="2">AG-KIZ</strain>
        <tissue evidence="2">Muscle</tissue>
    </source>
</reference>
<gene>
    <name evidence="2" type="ORF">DPX16_2290</name>
</gene>